<protein>
    <submittedName>
        <fullName evidence="2">BnaC09g15430D protein</fullName>
    </submittedName>
</protein>
<dbReference type="Proteomes" id="UP000028999">
    <property type="component" value="Unassembled WGS sequence"/>
</dbReference>
<evidence type="ECO:0000256" key="1">
    <source>
        <dbReference type="SAM" id="MobiDB-lite"/>
    </source>
</evidence>
<dbReference type="PaxDb" id="3708-A0A078GUE1"/>
<organism evidence="2 3">
    <name type="scientific">Brassica napus</name>
    <name type="common">Rape</name>
    <dbReference type="NCBI Taxonomy" id="3708"/>
    <lineage>
        <taxon>Eukaryota</taxon>
        <taxon>Viridiplantae</taxon>
        <taxon>Streptophyta</taxon>
        <taxon>Embryophyta</taxon>
        <taxon>Tracheophyta</taxon>
        <taxon>Spermatophyta</taxon>
        <taxon>Magnoliopsida</taxon>
        <taxon>eudicotyledons</taxon>
        <taxon>Gunneridae</taxon>
        <taxon>Pentapetalae</taxon>
        <taxon>rosids</taxon>
        <taxon>malvids</taxon>
        <taxon>Brassicales</taxon>
        <taxon>Brassicaceae</taxon>
        <taxon>Brassiceae</taxon>
        <taxon>Brassica</taxon>
    </lineage>
</organism>
<reference evidence="2 3" key="1">
    <citation type="journal article" date="2014" name="Science">
        <title>Plant genetics. Early allopolyploid evolution in the post-Neolithic Brassica napus oilseed genome.</title>
        <authorList>
            <person name="Chalhoub B."/>
            <person name="Denoeud F."/>
            <person name="Liu S."/>
            <person name="Parkin I.A."/>
            <person name="Tang H."/>
            <person name="Wang X."/>
            <person name="Chiquet J."/>
            <person name="Belcram H."/>
            <person name="Tong C."/>
            <person name="Samans B."/>
            <person name="Correa M."/>
            <person name="Da Silva C."/>
            <person name="Just J."/>
            <person name="Falentin C."/>
            <person name="Koh C.S."/>
            <person name="Le Clainche I."/>
            <person name="Bernard M."/>
            <person name="Bento P."/>
            <person name="Noel B."/>
            <person name="Labadie K."/>
            <person name="Alberti A."/>
            <person name="Charles M."/>
            <person name="Arnaud D."/>
            <person name="Guo H."/>
            <person name="Daviaud C."/>
            <person name="Alamery S."/>
            <person name="Jabbari K."/>
            <person name="Zhao M."/>
            <person name="Edger P.P."/>
            <person name="Chelaifa H."/>
            <person name="Tack D."/>
            <person name="Lassalle G."/>
            <person name="Mestiri I."/>
            <person name="Schnel N."/>
            <person name="Le Paslier M.C."/>
            <person name="Fan G."/>
            <person name="Renault V."/>
            <person name="Bayer P.E."/>
            <person name="Golicz A.A."/>
            <person name="Manoli S."/>
            <person name="Lee T.H."/>
            <person name="Thi V.H."/>
            <person name="Chalabi S."/>
            <person name="Hu Q."/>
            <person name="Fan C."/>
            <person name="Tollenaere R."/>
            <person name="Lu Y."/>
            <person name="Battail C."/>
            <person name="Shen J."/>
            <person name="Sidebottom C.H."/>
            <person name="Wang X."/>
            <person name="Canaguier A."/>
            <person name="Chauveau A."/>
            <person name="Berard A."/>
            <person name="Deniot G."/>
            <person name="Guan M."/>
            <person name="Liu Z."/>
            <person name="Sun F."/>
            <person name="Lim Y.P."/>
            <person name="Lyons E."/>
            <person name="Town C.D."/>
            <person name="Bancroft I."/>
            <person name="Wang X."/>
            <person name="Meng J."/>
            <person name="Ma J."/>
            <person name="Pires J.C."/>
            <person name="King G.J."/>
            <person name="Brunel D."/>
            <person name="Delourme R."/>
            <person name="Renard M."/>
            <person name="Aury J.M."/>
            <person name="Adams K.L."/>
            <person name="Batley J."/>
            <person name="Snowdon R.J."/>
            <person name="Tost J."/>
            <person name="Edwards D."/>
            <person name="Zhou Y."/>
            <person name="Hua W."/>
            <person name="Sharpe A.G."/>
            <person name="Paterson A.H."/>
            <person name="Guan C."/>
            <person name="Wincker P."/>
        </authorList>
    </citation>
    <scope>NUCLEOTIDE SEQUENCE [LARGE SCALE GENOMIC DNA]</scope>
    <source>
        <strain evidence="3">cv. Darmor-bzh</strain>
    </source>
</reference>
<keyword evidence="3" id="KW-1185">Reference proteome</keyword>
<dbReference type="EMBL" id="LK032232">
    <property type="protein sequence ID" value="CDY29146.1"/>
    <property type="molecule type" value="Genomic_DNA"/>
</dbReference>
<sequence length="27" mass="3008">MTNATKSRTNFHPIRTSNFNPSCTKPG</sequence>
<name>A0A078GUE1_BRANA</name>
<accession>A0A078GUE1</accession>
<evidence type="ECO:0000313" key="3">
    <source>
        <dbReference type="Proteomes" id="UP000028999"/>
    </source>
</evidence>
<dbReference type="AlphaFoldDB" id="A0A078GUE1"/>
<proteinExistence type="predicted"/>
<evidence type="ECO:0000313" key="2">
    <source>
        <dbReference type="EMBL" id="CDY29146.1"/>
    </source>
</evidence>
<feature type="region of interest" description="Disordered" evidence="1">
    <location>
        <begin position="1"/>
        <end position="27"/>
    </location>
</feature>
<dbReference type="Gramene" id="CDY29146">
    <property type="protein sequence ID" value="CDY29146"/>
    <property type="gene ID" value="GSBRNA2T00041994001"/>
</dbReference>
<gene>
    <name evidence="2" type="primary">BnaC09g15430D</name>
    <name evidence="2" type="ORF">GSBRNA2T00041994001</name>
</gene>